<dbReference type="SUPFAM" id="SSF52540">
    <property type="entry name" value="P-loop containing nucleoside triphosphate hydrolases"/>
    <property type="match status" value="1"/>
</dbReference>
<dbReference type="KEGG" id="parb:CJU94_36660"/>
<evidence type="ECO:0000256" key="2">
    <source>
        <dbReference type="ARBA" id="ARBA00022475"/>
    </source>
</evidence>
<dbReference type="InterPro" id="IPR027417">
    <property type="entry name" value="P-loop_NTPase"/>
</dbReference>
<dbReference type="InterPro" id="IPR003593">
    <property type="entry name" value="AAA+_ATPase"/>
</dbReference>
<proteinExistence type="predicted"/>
<name>A0A248VXG4_9BURK</name>
<evidence type="ECO:0000256" key="5">
    <source>
        <dbReference type="ARBA" id="ARBA00022840"/>
    </source>
</evidence>
<keyword evidence="1" id="KW-0813">Transport</keyword>
<evidence type="ECO:0000256" key="1">
    <source>
        <dbReference type="ARBA" id="ARBA00022448"/>
    </source>
</evidence>
<dbReference type="PANTHER" id="PTHR42781">
    <property type="entry name" value="SPERMIDINE/PUTRESCINE IMPORT ATP-BINDING PROTEIN POTA"/>
    <property type="match status" value="1"/>
</dbReference>
<dbReference type="PROSITE" id="PS00211">
    <property type="entry name" value="ABC_TRANSPORTER_1"/>
    <property type="match status" value="1"/>
</dbReference>
<dbReference type="Pfam" id="PF00005">
    <property type="entry name" value="ABC_tran"/>
    <property type="match status" value="1"/>
</dbReference>
<keyword evidence="4" id="KW-0547">Nucleotide-binding</keyword>
<dbReference type="PANTHER" id="PTHR42781:SF4">
    <property type="entry name" value="SPERMIDINE_PUTRESCINE IMPORT ATP-BINDING PROTEIN POTA"/>
    <property type="match status" value="1"/>
</dbReference>
<dbReference type="InterPro" id="IPR050093">
    <property type="entry name" value="ABC_SmlMolc_Importer"/>
</dbReference>
<dbReference type="SMART" id="SM00382">
    <property type="entry name" value="AAA"/>
    <property type="match status" value="1"/>
</dbReference>
<dbReference type="InterPro" id="IPR003439">
    <property type="entry name" value="ABC_transporter-like_ATP-bd"/>
</dbReference>
<dbReference type="Proteomes" id="UP000215158">
    <property type="component" value="Plasmid pBN2"/>
</dbReference>
<gene>
    <name evidence="7" type="ORF">CJU94_36660</name>
</gene>
<keyword evidence="3" id="KW-0472">Membrane</keyword>
<evidence type="ECO:0000259" key="6">
    <source>
        <dbReference type="PROSITE" id="PS50893"/>
    </source>
</evidence>
<reference evidence="7 8" key="1">
    <citation type="submission" date="2017-08" db="EMBL/GenBank/DDBJ databases">
        <title>Identification and genetic characteristics of simultaneous BTEX- and naphthalene-degrading Paraburkholderia sp. BN5 isolated from petroleum-contaminated soil.</title>
        <authorList>
            <person name="Lee Y."/>
            <person name="Jeon C.O."/>
        </authorList>
    </citation>
    <scope>NUCLEOTIDE SEQUENCE [LARGE SCALE GENOMIC DNA]</scope>
    <source>
        <strain evidence="7 8">BN5</strain>
        <plasmid evidence="7 8">pBN2</plasmid>
    </source>
</reference>
<dbReference type="Gene3D" id="3.40.50.300">
    <property type="entry name" value="P-loop containing nucleotide triphosphate hydrolases"/>
    <property type="match status" value="1"/>
</dbReference>
<keyword evidence="5 7" id="KW-0067">ATP-binding</keyword>
<dbReference type="GO" id="GO:0016887">
    <property type="term" value="F:ATP hydrolysis activity"/>
    <property type="evidence" value="ECO:0007669"/>
    <property type="project" value="InterPro"/>
</dbReference>
<dbReference type="InterPro" id="IPR017871">
    <property type="entry name" value="ABC_transporter-like_CS"/>
</dbReference>
<feature type="domain" description="ABC transporter" evidence="6">
    <location>
        <begin position="1"/>
        <end position="213"/>
    </location>
</feature>
<keyword evidence="3" id="KW-0997">Cell inner membrane</keyword>
<dbReference type="SUPFAM" id="SSF50331">
    <property type="entry name" value="MOP-like"/>
    <property type="match status" value="1"/>
</dbReference>
<dbReference type="AlphaFoldDB" id="A0A248VXG4"/>
<dbReference type="EMBL" id="CP022992">
    <property type="protein sequence ID" value="ASW03729.1"/>
    <property type="molecule type" value="Genomic_DNA"/>
</dbReference>
<evidence type="ECO:0000256" key="3">
    <source>
        <dbReference type="ARBA" id="ARBA00022519"/>
    </source>
</evidence>
<accession>A0A248VXG4</accession>
<keyword evidence="2" id="KW-1003">Cell membrane</keyword>
<evidence type="ECO:0000256" key="4">
    <source>
        <dbReference type="ARBA" id="ARBA00022741"/>
    </source>
</evidence>
<evidence type="ECO:0000313" key="7">
    <source>
        <dbReference type="EMBL" id="ASW03729.1"/>
    </source>
</evidence>
<geneLocation type="plasmid" evidence="7 8">
    <name>pBN2</name>
</geneLocation>
<keyword evidence="7" id="KW-0614">Plasmid</keyword>
<dbReference type="RefSeq" id="WP_011875682.1">
    <property type="nucleotide sequence ID" value="NZ_CP022992.1"/>
</dbReference>
<organism evidence="7 8">
    <name type="scientific">Paraburkholderia aromaticivorans</name>
    <dbReference type="NCBI Taxonomy" id="2026199"/>
    <lineage>
        <taxon>Bacteria</taxon>
        <taxon>Pseudomonadati</taxon>
        <taxon>Pseudomonadota</taxon>
        <taxon>Betaproteobacteria</taxon>
        <taxon>Burkholderiales</taxon>
        <taxon>Burkholderiaceae</taxon>
        <taxon>Paraburkholderia</taxon>
    </lineage>
</organism>
<dbReference type="PROSITE" id="PS50893">
    <property type="entry name" value="ABC_TRANSPORTER_2"/>
    <property type="match status" value="1"/>
</dbReference>
<keyword evidence="8" id="KW-1185">Reference proteome</keyword>
<dbReference type="OrthoDB" id="5298774at2"/>
<protein>
    <submittedName>
        <fullName evidence="7">ABC transporter ATP-binding protein</fullName>
    </submittedName>
</protein>
<dbReference type="GO" id="GO:0005524">
    <property type="term" value="F:ATP binding"/>
    <property type="evidence" value="ECO:0007669"/>
    <property type="project" value="UniProtKB-KW"/>
</dbReference>
<sequence>MRIDYRIDRPVRLETSFEVEGFTVLLGQSGAGKTTLLRAIAGLLPAQGEPFGGLPPQHRAIGYLPQGYALFPHLRAWENVAFALPRGPQRRAHALELLARVRLAQVADHYPSALSGGQQQRVALARALARKPQLLLLDEPTSALDAATRDEVMAELISEMHEFGLPALAVSHDPHLAMLADRVAVMSGRRIVQQGTPEEVLSRPSSVAVARLLGHRNVFTARVTGHEADKGTTILHWESANGVTLRVPQQSGLAAGQRVHWMIPAAAVRLPSAKPEQHCSDNPVIGRVETLLNLGAHCQVALRCGAEQLWLAAPVTLVRHHGLAPGHEITVDLRSSSLLCWPYVNCPGSEEHA</sequence>
<evidence type="ECO:0000313" key="8">
    <source>
        <dbReference type="Proteomes" id="UP000215158"/>
    </source>
</evidence>
<dbReference type="InterPro" id="IPR008995">
    <property type="entry name" value="Mo/tungstate-bd_C_term_dom"/>
</dbReference>